<dbReference type="Proteomes" id="UP000256952">
    <property type="component" value="Chromosome CBM2613_b"/>
</dbReference>
<evidence type="ECO:0000256" key="1">
    <source>
        <dbReference type="SAM" id="MobiDB-lite"/>
    </source>
</evidence>
<organism evidence="2">
    <name type="scientific">Cupriavidus taiwanensis</name>
    <dbReference type="NCBI Taxonomy" id="164546"/>
    <lineage>
        <taxon>Bacteria</taxon>
        <taxon>Pseudomonadati</taxon>
        <taxon>Pseudomonadota</taxon>
        <taxon>Betaproteobacteria</taxon>
        <taxon>Burkholderiales</taxon>
        <taxon>Burkholderiaceae</taxon>
        <taxon>Cupriavidus</taxon>
    </lineage>
</organism>
<sequence length="72" mass="7798">MTRQGVTAGGGGSGTEERLDEAPALSRTQGFGPRSCHALSFHRMISCKESFYRMICPQPANASIIPKNDFSH</sequence>
<reference evidence="2" key="1">
    <citation type="submission" date="2018-01" db="EMBL/GenBank/DDBJ databases">
        <authorList>
            <person name="Clerissi C."/>
        </authorList>
    </citation>
    <scope>NUCLEOTIDE SEQUENCE</scope>
    <source>
        <strain evidence="2">Cupriavidus taiwanensis STM 8556</strain>
    </source>
</reference>
<evidence type="ECO:0000313" key="2">
    <source>
        <dbReference type="EMBL" id="SOZ67837.1"/>
    </source>
</evidence>
<proteinExistence type="predicted"/>
<name>A0A375E6N7_9BURK</name>
<feature type="region of interest" description="Disordered" evidence="1">
    <location>
        <begin position="1"/>
        <end position="32"/>
    </location>
</feature>
<protein>
    <submittedName>
        <fullName evidence="2">Uncharacterized protein</fullName>
    </submittedName>
</protein>
<comment type="caution">
    <text evidence="2">The sequence shown here is derived from an EMBL/GenBank/DDBJ whole genome shotgun (WGS) entry which is preliminary data.</text>
</comment>
<accession>A0A375E6N7</accession>
<dbReference type="AlphaFoldDB" id="A0A375E6N7"/>
<gene>
    <name evidence="2" type="ORF">CBM2613_B110027</name>
</gene>
<dbReference type="EMBL" id="OFTH01000036">
    <property type="protein sequence ID" value="SOZ67837.1"/>
    <property type="molecule type" value="Genomic_DNA"/>
</dbReference>